<accession>B9T1B3</accession>
<dbReference type="InterPro" id="IPR036770">
    <property type="entry name" value="Ankyrin_rpt-contain_sf"/>
</dbReference>
<dbReference type="Pfam" id="PF00023">
    <property type="entry name" value="Ank"/>
    <property type="match status" value="1"/>
</dbReference>
<evidence type="ECO:0000256" key="1">
    <source>
        <dbReference type="ARBA" id="ARBA00022737"/>
    </source>
</evidence>
<evidence type="ECO:0000313" key="4">
    <source>
        <dbReference type="EMBL" id="EEF30350.1"/>
    </source>
</evidence>
<dbReference type="InterPro" id="IPR002110">
    <property type="entry name" value="Ankyrin_rpt"/>
</dbReference>
<dbReference type="Pfam" id="PF12796">
    <property type="entry name" value="Ank_2"/>
    <property type="match status" value="1"/>
</dbReference>
<dbReference type="InParanoid" id="B9T1B3"/>
<reference evidence="5" key="1">
    <citation type="journal article" date="2010" name="Nat. Biotechnol.">
        <title>Draft genome sequence of the oilseed species Ricinus communis.</title>
        <authorList>
            <person name="Chan A.P."/>
            <person name="Crabtree J."/>
            <person name="Zhao Q."/>
            <person name="Lorenzi H."/>
            <person name="Orvis J."/>
            <person name="Puiu D."/>
            <person name="Melake-Berhan A."/>
            <person name="Jones K.M."/>
            <person name="Redman J."/>
            <person name="Chen G."/>
            <person name="Cahoon E.B."/>
            <person name="Gedil M."/>
            <person name="Stanke M."/>
            <person name="Haas B.J."/>
            <person name="Wortman J.R."/>
            <person name="Fraser-Liggett C.M."/>
            <person name="Ravel J."/>
            <person name="Rabinowicz P.D."/>
        </authorList>
    </citation>
    <scope>NUCLEOTIDE SEQUENCE [LARGE SCALE GENOMIC DNA]</scope>
    <source>
        <strain evidence="5">cv. Hale</strain>
    </source>
</reference>
<evidence type="ECO:0000313" key="5">
    <source>
        <dbReference type="Proteomes" id="UP000008311"/>
    </source>
</evidence>
<evidence type="ECO:0000256" key="2">
    <source>
        <dbReference type="ARBA" id="ARBA00023043"/>
    </source>
</evidence>
<keyword evidence="5" id="KW-1185">Reference proteome</keyword>
<dbReference type="FunCoup" id="B9T1B3">
    <property type="interactions" value="309"/>
</dbReference>
<dbReference type="PROSITE" id="PS50088">
    <property type="entry name" value="ANK_REPEAT"/>
    <property type="match status" value="2"/>
</dbReference>
<dbReference type="PANTHER" id="PTHR24171">
    <property type="entry name" value="ANKYRIN REPEAT DOMAIN-CONTAINING PROTEIN 39-RELATED"/>
    <property type="match status" value="1"/>
</dbReference>
<keyword evidence="1" id="KW-0677">Repeat</keyword>
<dbReference type="SUPFAM" id="SSF48403">
    <property type="entry name" value="Ankyrin repeat"/>
    <property type="match status" value="1"/>
</dbReference>
<dbReference type="PANTHER" id="PTHR24171:SF9">
    <property type="entry name" value="ANKYRIN REPEAT DOMAIN-CONTAINING PROTEIN 39"/>
    <property type="match status" value="1"/>
</dbReference>
<dbReference type="Gene3D" id="1.25.40.20">
    <property type="entry name" value="Ankyrin repeat-containing domain"/>
    <property type="match status" value="2"/>
</dbReference>
<organism evidence="4 5">
    <name type="scientific">Ricinus communis</name>
    <name type="common">Castor bean</name>
    <dbReference type="NCBI Taxonomy" id="3988"/>
    <lineage>
        <taxon>Eukaryota</taxon>
        <taxon>Viridiplantae</taxon>
        <taxon>Streptophyta</taxon>
        <taxon>Embryophyta</taxon>
        <taxon>Tracheophyta</taxon>
        <taxon>Spermatophyta</taxon>
        <taxon>Magnoliopsida</taxon>
        <taxon>eudicotyledons</taxon>
        <taxon>Gunneridae</taxon>
        <taxon>Pentapetalae</taxon>
        <taxon>rosids</taxon>
        <taxon>fabids</taxon>
        <taxon>Malpighiales</taxon>
        <taxon>Euphorbiaceae</taxon>
        <taxon>Acalyphoideae</taxon>
        <taxon>Acalypheae</taxon>
        <taxon>Ricinus</taxon>
    </lineage>
</organism>
<keyword evidence="2 3" id="KW-0040">ANK repeat</keyword>
<feature type="repeat" description="ANK" evidence="3">
    <location>
        <begin position="39"/>
        <end position="72"/>
    </location>
</feature>
<dbReference type="eggNOG" id="ENOG502QQ81">
    <property type="taxonomic scope" value="Eukaryota"/>
</dbReference>
<evidence type="ECO:0000256" key="3">
    <source>
        <dbReference type="PROSITE-ProRule" id="PRU00023"/>
    </source>
</evidence>
<gene>
    <name evidence="4" type="ORF">RCOM_0499480</name>
</gene>
<dbReference type="AlphaFoldDB" id="B9T1B3"/>
<feature type="repeat" description="ANK" evidence="3">
    <location>
        <begin position="75"/>
        <end position="107"/>
    </location>
</feature>
<sequence>MTQNQSKEDILYHLVITGNVNAIKALCREGVNLECIDKEGKTPLIVACMDSGLFNVATTLIQLGANVNAYRPGRHAGTPLHHAAKRGLEQTVLLLLSSGANALVRNDDCHTALNVARIKGHTNVVRAIENHICFFSGWLREFHGPGFLEALAPQLLSRKIWVVIIPCGASNPMKPLRLELAIYTTLQDAQPRTIIALWKAKIEGPKFNQSDPGITIFDNSTKTRYKLASSSEGDKQQLHRLYDACRGISQVLREEGKTVH</sequence>
<dbReference type="Proteomes" id="UP000008311">
    <property type="component" value="Unassembled WGS sequence"/>
</dbReference>
<protein>
    <submittedName>
        <fullName evidence="4">Ankyrin repeat domain protein, putative</fullName>
    </submittedName>
</protein>
<dbReference type="SMART" id="SM00248">
    <property type="entry name" value="ANK"/>
    <property type="match status" value="3"/>
</dbReference>
<proteinExistence type="predicted"/>
<dbReference type="STRING" id="3988.B9T1B3"/>
<dbReference type="EMBL" id="EQ974332">
    <property type="protein sequence ID" value="EEF30350.1"/>
    <property type="molecule type" value="Genomic_DNA"/>
</dbReference>
<dbReference type="PROSITE" id="PS50297">
    <property type="entry name" value="ANK_REP_REGION"/>
    <property type="match status" value="2"/>
</dbReference>
<name>B9T1B3_RICCO</name>